<dbReference type="EMBL" id="SMAJ01000007">
    <property type="protein sequence ID" value="TCT07048.1"/>
    <property type="molecule type" value="Genomic_DNA"/>
</dbReference>
<dbReference type="Proteomes" id="UP000295525">
    <property type="component" value="Unassembled WGS sequence"/>
</dbReference>
<reference evidence="2 3" key="1">
    <citation type="submission" date="2019-03" db="EMBL/GenBank/DDBJ databases">
        <title>Genomic Encyclopedia of Type Strains, Phase IV (KMG-IV): sequencing the most valuable type-strain genomes for metagenomic binning, comparative biology and taxonomic classification.</title>
        <authorList>
            <person name="Goeker M."/>
        </authorList>
    </citation>
    <scope>NUCLEOTIDE SEQUENCE [LARGE SCALE GENOMIC DNA]</scope>
    <source>
        <strain evidence="2 3">DSM 24591</strain>
    </source>
</reference>
<dbReference type="CDD" id="cd00371">
    <property type="entry name" value="HMA"/>
    <property type="match status" value="1"/>
</dbReference>
<dbReference type="AlphaFoldDB" id="A0A4V2UYE2"/>
<sequence>MFKSVTFEVIGDQHLNCEKCEQRVARLLTPLQGVRQVRARALDQRIEVLFDTTAVQPVALAECLGEAGYQTKVVS</sequence>
<name>A0A4V2UYE2_9BURK</name>
<dbReference type="PROSITE" id="PS50846">
    <property type="entry name" value="HMA_2"/>
    <property type="match status" value="1"/>
</dbReference>
<proteinExistence type="predicted"/>
<evidence type="ECO:0000313" key="3">
    <source>
        <dbReference type="Proteomes" id="UP000295525"/>
    </source>
</evidence>
<dbReference type="Gene3D" id="3.30.70.100">
    <property type="match status" value="1"/>
</dbReference>
<evidence type="ECO:0000313" key="2">
    <source>
        <dbReference type="EMBL" id="TCT07048.1"/>
    </source>
</evidence>
<dbReference type="InterPro" id="IPR006121">
    <property type="entry name" value="HMA_dom"/>
</dbReference>
<dbReference type="SUPFAM" id="SSF55008">
    <property type="entry name" value="HMA, heavy metal-associated domain"/>
    <property type="match status" value="1"/>
</dbReference>
<dbReference type="Pfam" id="PF00403">
    <property type="entry name" value="HMA"/>
    <property type="match status" value="1"/>
</dbReference>
<keyword evidence="3" id="KW-1185">Reference proteome</keyword>
<protein>
    <submittedName>
        <fullName evidence="2">Copper chaperone</fullName>
    </submittedName>
</protein>
<dbReference type="GO" id="GO:0046872">
    <property type="term" value="F:metal ion binding"/>
    <property type="evidence" value="ECO:0007669"/>
    <property type="project" value="InterPro"/>
</dbReference>
<dbReference type="InterPro" id="IPR036163">
    <property type="entry name" value="HMA_dom_sf"/>
</dbReference>
<feature type="domain" description="HMA" evidence="1">
    <location>
        <begin position="6"/>
        <end position="72"/>
    </location>
</feature>
<dbReference type="OrthoDB" id="9813965at2"/>
<dbReference type="RefSeq" id="WP_132582528.1">
    <property type="nucleotide sequence ID" value="NZ_SMAJ01000007.1"/>
</dbReference>
<organism evidence="2 3">
    <name type="scientific">Paralcaligenes ureilyticus</name>
    <dbReference type="NCBI Taxonomy" id="627131"/>
    <lineage>
        <taxon>Bacteria</taxon>
        <taxon>Pseudomonadati</taxon>
        <taxon>Pseudomonadota</taxon>
        <taxon>Betaproteobacteria</taxon>
        <taxon>Burkholderiales</taxon>
        <taxon>Alcaligenaceae</taxon>
        <taxon>Paralcaligenes</taxon>
    </lineage>
</organism>
<evidence type="ECO:0000259" key="1">
    <source>
        <dbReference type="PROSITE" id="PS50846"/>
    </source>
</evidence>
<gene>
    <name evidence="2" type="ORF">EDC26_107104</name>
</gene>
<accession>A0A4V2UYE2</accession>
<comment type="caution">
    <text evidence="2">The sequence shown here is derived from an EMBL/GenBank/DDBJ whole genome shotgun (WGS) entry which is preliminary data.</text>
</comment>